<reference evidence="1 2" key="1">
    <citation type="submission" date="2016-01" db="EMBL/GenBank/DDBJ databases">
        <title>Investigation of taxonomic status of Bacillus aminovorans.</title>
        <authorList>
            <person name="Verma A."/>
            <person name="Pal Y."/>
            <person name="Krishnamurthi S."/>
        </authorList>
    </citation>
    <scope>NUCLEOTIDE SEQUENCE [LARGE SCALE GENOMIC DNA]</scope>
    <source>
        <strain evidence="1 2">DSM 4337</strain>
    </source>
</reference>
<dbReference type="AlphaFoldDB" id="A0A177L0P2"/>
<sequence length="78" mass="9360">MISSSAKLCIREGDIINLDKKHQMNVLTRLRQLFCDHKDYSKVAFSKGLNRKEGYELVVYECLECRHCYTQWDKEEDW</sequence>
<evidence type="ECO:0000313" key="2">
    <source>
        <dbReference type="Proteomes" id="UP000077271"/>
    </source>
</evidence>
<dbReference type="Proteomes" id="UP000077271">
    <property type="component" value="Unassembled WGS sequence"/>
</dbReference>
<proteinExistence type="predicted"/>
<organism evidence="1 2">
    <name type="scientific">Domibacillus aminovorans</name>
    <dbReference type="NCBI Taxonomy" id="29332"/>
    <lineage>
        <taxon>Bacteria</taxon>
        <taxon>Bacillati</taxon>
        <taxon>Bacillota</taxon>
        <taxon>Bacilli</taxon>
        <taxon>Bacillales</taxon>
        <taxon>Bacillaceae</taxon>
        <taxon>Domibacillus</taxon>
    </lineage>
</organism>
<accession>A0A177L0P2</accession>
<evidence type="ECO:0000313" key="1">
    <source>
        <dbReference type="EMBL" id="OAH59193.1"/>
    </source>
</evidence>
<dbReference type="EMBL" id="LQWZ01000004">
    <property type="protein sequence ID" value="OAH59193.1"/>
    <property type="molecule type" value="Genomic_DNA"/>
</dbReference>
<gene>
    <name evidence="1" type="ORF">AWH48_15720</name>
</gene>
<protein>
    <submittedName>
        <fullName evidence="1">Uncharacterized protein</fullName>
    </submittedName>
</protein>
<name>A0A177L0P2_9BACI</name>
<comment type="caution">
    <text evidence="1">The sequence shown here is derived from an EMBL/GenBank/DDBJ whole genome shotgun (WGS) entry which is preliminary data.</text>
</comment>